<sequence length="88" mass="10322">MATRIEKLNEFINDFYRSVDDINEIETVEDILNNLPFEEDEDYEDAVEMLDYLYGIDDINKRLTAAYNDDEAMDDKITTIDVILATLF</sequence>
<evidence type="ECO:0000313" key="2">
    <source>
        <dbReference type="Proteomes" id="UP001470230"/>
    </source>
</evidence>
<keyword evidence="2" id="KW-1185">Reference proteome</keyword>
<name>A0ABR2HKG5_9EUKA</name>
<protein>
    <submittedName>
        <fullName evidence="1">Uncharacterized protein</fullName>
    </submittedName>
</protein>
<reference evidence="1 2" key="1">
    <citation type="submission" date="2024-04" db="EMBL/GenBank/DDBJ databases">
        <title>Tritrichomonas musculus Genome.</title>
        <authorList>
            <person name="Alves-Ferreira E."/>
            <person name="Grigg M."/>
            <person name="Lorenzi H."/>
            <person name="Galac M."/>
        </authorList>
    </citation>
    <scope>NUCLEOTIDE SEQUENCE [LARGE SCALE GENOMIC DNA]</scope>
    <source>
        <strain evidence="1 2">EAF2021</strain>
    </source>
</reference>
<dbReference type="Proteomes" id="UP001470230">
    <property type="component" value="Unassembled WGS sequence"/>
</dbReference>
<evidence type="ECO:0000313" key="1">
    <source>
        <dbReference type="EMBL" id="KAK8848072.1"/>
    </source>
</evidence>
<gene>
    <name evidence="1" type="ORF">M9Y10_019128</name>
</gene>
<proteinExistence type="predicted"/>
<comment type="caution">
    <text evidence="1">The sequence shown here is derived from an EMBL/GenBank/DDBJ whole genome shotgun (WGS) entry which is preliminary data.</text>
</comment>
<dbReference type="EMBL" id="JAPFFF010000027">
    <property type="protein sequence ID" value="KAK8848072.1"/>
    <property type="molecule type" value="Genomic_DNA"/>
</dbReference>
<accession>A0ABR2HKG5</accession>
<organism evidence="1 2">
    <name type="scientific">Tritrichomonas musculus</name>
    <dbReference type="NCBI Taxonomy" id="1915356"/>
    <lineage>
        <taxon>Eukaryota</taxon>
        <taxon>Metamonada</taxon>
        <taxon>Parabasalia</taxon>
        <taxon>Tritrichomonadida</taxon>
        <taxon>Tritrichomonadidae</taxon>
        <taxon>Tritrichomonas</taxon>
    </lineage>
</organism>